<evidence type="ECO:0000313" key="6">
    <source>
        <dbReference type="Proteomes" id="UP000278746"/>
    </source>
</evidence>
<dbReference type="Pfam" id="PF00158">
    <property type="entry name" value="Sigma54_activat"/>
    <property type="match status" value="1"/>
</dbReference>
<dbReference type="EMBL" id="RHIB01000001">
    <property type="protein sequence ID" value="RNA70142.1"/>
    <property type="molecule type" value="Genomic_DNA"/>
</dbReference>
<dbReference type="InterPro" id="IPR013668">
    <property type="entry name" value="RNase_R_HTH_12"/>
</dbReference>
<evidence type="ECO:0000256" key="2">
    <source>
        <dbReference type="ARBA" id="ARBA00022840"/>
    </source>
</evidence>
<dbReference type="InterPro" id="IPR003593">
    <property type="entry name" value="AAA+_ATPase"/>
</dbReference>
<dbReference type="InterPro" id="IPR058031">
    <property type="entry name" value="AAA_lid_NorR"/>
</dbReference>
<dbReference type="FunFam" id="3.40.50.300:FF:000006">
    <property type="entry name" value="DNA-binding transcriptional regulator NtrC"/>
    <property type="match status" value="1"/>
</dbReference>
<protein>
    <submittedName>
        <fullName evidence="5">PAS domain-containing protein</fullName>
    </submittedName>
</protein>
<name>A0A3M7TZ11_9BACI</name>
<dbReference type="GO" id="GO:0005524">
    <property type="term" value="F:ATP binding"/>
    <property type="evidence" value="ECO:0007669"/>
    <property type="project" value="UniProtKB-KW"/>
</dbReference>
<organism evidence="5 6">
    <name type="scientific">Alteribacter keqinensis</name>
    <dbReference type="NCBI Taxonomy" id="2483800"/>
    <lineage>
        <taxon>Bacteria</taxon>
        <taxon>Bacillati</taxon>
        <taxon>Bacillota</taxon>
        <taxon>Bacilli</taxon>
        <taxon>Bacillales</taxon>
        <taxon>Bacillaceae</taxon>
        <taxon>Alteribacter</taxon>
    </lineage>
</organism>
<dbReference type="SMART" id="SM00091">
    <property type="entry name" value="PAS"/>
    <property type="match status" value="1"/>
</dbReference>
<dbReference type="CDD" id="cd00009">
    <property type="entry name" value="AAA"/>
    <property type="match status" value="1"/>
</dbReference>
<dbReference type="NCBIfam" id="TIGR00229">
    <property type="entry name" value="sensory_box"/>
    <property type="match status" value="1"/>
</dbReference>
<dbReference type="RefSeq" id="WP_122897652.1">
    <property type="nucleotide sequence ID" value="NZ_RHIB01000001.1"/>
</dbReference>
<feature type="domain" description="Sigma-54 factor interaction" evidence="3">
    <location>
        <begin position="337"/>
        <end position="563"/>
    </location>
</feature>
<dbReference type="PANTHER" id="PTHR32071:SF57">
    <property type="entry name" value="C4-DICARBOXYLATE TRANSPORT TRANSCRIPTIONAL REGULATORY PROTEIN DCTD"/>
    <property type="match status" value="1"/>
</dbReference>
<dbReference type="AlphaFoldDB" id="A0A3M7TZ11"/>
<reference evidence="5 6" key="1">
    <citation type="submission" date="2018-10" db="EMBL/GenBank/DDBJ databases">
        <title>Bacillus Keqinensis sp. nov., a moderately halophilic bacterium isolated from a saline-alkaline lake.</title>
        <authorList>
            <person name="Wang H."/>
        </authorList>
    </citation>
    <scope>NUCLEOTIDE SEQUENCE [LARGE SCALE GENOMIC DNA]</scope>
    <source>
        <strain evidence="5 6">KQ-3</strain>
    </source>
</reference>
<dbReference type="SUPFAM" id="SSF52540">
    <property type="entry name" value="P-loop containing nucleoside triphosphate hydrolases"/>
    <property type="match status" value="1"/>
</dbReference>
<dbReference type="GO" id="GO:0006355">
    <property type="term" value="P:regulation of DNA-templated transcription"/>
    <property type="evidence" value="ECO:0007669"/>
    <property type="project" value="InterPro"/>
</dbReference>
<dbReference type="SMART" id="SM00382">
    <property type="entry name" value="AAA"/>
    <property type="match status" value="1"/>
</dbReference>
<dbReference type="CDD" id="cd00130">
    <property type="entry name" value="PAS"/>
    <property type="match status" value="1"/>
</dbReference>
<keyword evidence="2" id="KW-0067">ATP-binding</keyword>
<dbReference type="PROSITE" id="PS00675">
    <property type="entry name" value="SIGMA54_INTERACT_1"/>
    <property type="match status" value="1"/>
</dbReference>
<evidence type="ECO:0000256" key="1">
    <source>
        <dbReference type="ARBA" id="ARBA00022741"/>
    </source>
</evidence>
<dbReference type="OrthoDB" id="9803970at2"/>
<dbReference type="InterPro" id="IPR027417">
    <property type="entry name" value="P-loop_NTPase"/>
</dbReference>
<gene>
    <name evidence="5" type="ORF">EBO34_09495</name>
</gene>
<dbReference type="InterPro" id="IPR025662">
    <property type="entry name" value="Sigma_54_int_dom_ATP-bd_1"/>
</dbReference>
<feature type="domain" description="PAS" evidence="4">
    <location>
        <begin position="210"/>
        <end position="265"/>
    </location>
</feature>
<dbReference type="PROSITE" id="PS50112">
    <property type="entry name" value="PAS"/>
    <property type="match status" value="1"/>
</dbReference>
<dbReference type="PROSITE" id="PS00676">
    <property type="entry name" value="SIGMA54_INTERACT_2"/>
    <property type="match status" value="1"/>
</dbReference>
<dbReference type="InterPro" id="IPR036388">
    <property type="entry name" value="WH-like_DNA-bd_sf"/>
</dbReference>
<comment type="caution">
    <text evidence="5">The sequence shown here is derived from an EMBL/GenBank/DDBJ whole genome shotgun (WGS) entry which is preliminary data.</text>
</comment>
<dbReference type="Pfam" id="PF08461">
    <property type="entry name" value="WHD_RNase_R"/>
    <property type="match status" value="1"/>
</dbReference>
<evidence type="ECO:0000313" key="5">
    <source>
        <dbReference type="EMBL" id="RNA70142.1"/>
    </source>
</evidence>
<evidence type="ECO:0000259" key="4">
    <source>
        <dbReference type="PROSITE" id="PS50112"/>
    </source>
</evidence>
<dbReference type="InterPro" id="IPR002078">
    <property type="entry name" value="Sigma_54_int"/>
</dbReference>
<dbReference type="PROSITE" id="PS50045">
    <property type="entry name" value="SIGMA54_INTERACT_4"/>
    <property type="match status" value="1"/>
</dbReference>
<dbReference type="InterPro" id="IPR013767">
    <property type="entry name" value="PAS_fold"/>
</dbReference>
<proteinExistence type="predicted"/>
<dbReference type="Pfam" id="PF00989">
    <property type="entry name" value="PAS"/>
    <property type="match status" value="1"/>
</dbReference>
<keyword evidence="6" id="KW-1185">Reference proteome</keyword>
<evidence type="ECO:0000259" key="3">
    <source>
        <dbReference type="PROSITE" id="PS50045"/>
    </source>
</evidence>
<dbReference type="Pfam" id="PF25601">
    <property type="entry name" value="AAA_lid_14"/>
    <property type="match status" value="1"/>
</dbReference>
<dbReference type="SUPFAM" id="SSF55785">
    <property type="entry name" value="PYP-like sensor domain (PAS domain)"/>
    <property type="match status" value="1"/>
</dbReference>
<dbReference type="InterPro" id="IPR000014">
    <property type="entry name" value="PAS"/>
</dbReference>
<dbReference type="Gene3D" id="3.30.450.20">
    <property type="entry name" value="PAS domain"/>
    <property type="match status" value="1"/>
</dbReference>
<keyword evidence="1" id="KW-0547">Nucleotide-binding</keyword>
<dbReference type="InterPro" id="IPR025943">
    <property type="entry name" value="Sigma_54_int_dom_ATP-bd_2"/>
</dbReference>
<dbReference type="InterPro" id="IPR035965">
    <property type="entry name" value="PAS-like_dom_sf"/>
</dbReference>
<dbReference type="Gene3D" id="1.10.8.60">
    <property type="match status" value="1"/>
</dbReference>
<sequence>MRERKLVVLAGSEETRKTLVAQLSEFIGTFVQIESYAVDEGIGRVIQNRVVLLSSYLIEEEVAAFIGKGCHLITAKRIVNFHNIDQLFTVPKGTEALYVNDFPETVNEAIESLKNLGIDHIKLYPYFPGKKMVKDVSLAITPGEMELVPNSVKEVINIGPRLIDMTTIITVLDKLGLLEEKQEEVSTRYIQTIIQLSRRLAVATSEANQVSEHLKKVVDGVHDGILAVDRKGKITVFNGILEKLLGFEGKRVIGKNITDVISNKDLVTFIMAEDEKEANRYFTVEYADVIVHRFSMEAEGTIVATFKNAVETIEMERKLRRELVKRGHYAKYTFNDIIGHNKQLLETKEIAEKLAKTQLTILIQGESGTGKELFASSIHHASNRHNGPFLAVNFSALPEELVESELFGYEEGAFTGAKKGGRKGLFEQANGGTLFLDEIGDISLKVQARLLRVLQEKELLRIGGSEIIPVDVRVVAATNRNLLELIEKGEFREDLYHRLKVLFIHLPELRKRKDDMEALIRYFMHQSGRMDVKIEAEVLDQLKRYHWYGNIRELKNTIDYMLAVCEDHVIRIKDIPNESFFQSKRFGTNERGVKQHAYSEAPDTGSTIEEQELITVLQIIREIEEKGLGISRQRISEFSRNSSLPLSEQQVRYRMDLLQERGFVEKSRGRLGSKMTEKGRNFLSTIYTGE</sequence>
<dbReference type="Gene3D" id="3.40.50.300">
    <property type="entry name" value="P-loop containing nucleotide triphosphate hydrolases"/>
    <property type="match status" value="1"/>
</dbReference>
<dbReference type="Proteomes" id="UP000278746">
    <property type="component" value="Unassembled WGS sequence"/>
</dbReference>
<accession>A0A3M7TZ11</accession>
<dbReference type="Gene3D" id="1.10.10.10">
    <property type="entry name" value="Winged helix-like DNA-binding domain superfamily/Winged helix DNA-binding domain"/>
    <property type="match status" value="1"/>
</dbReference>
<dbReference type="PANTHER" id="PTHR32071">
    <property type="entry name" value="TRANSCRIPTIONAL REGULATORY PROTEIN"/>
    <property type="match status" value="1"/>
</dbReference>